<dbReference type="Gene3D" id="3.40.50.1240">
    <property type="entry name" value="Phosphoglycerate mutase-like"/>
    <property type="match status" value="1"/>
</dbReference>
<dbReference type="InterPro" id="IPR029033">
    <property type="entry name" value="His_PPase_superfam"/>
</dbReference>
<comment type="caution">
    <text evidence="1">The sequence shown here is derived from an EMBL/GenBank/DDBJ whole genome shotgun (WGS) entry which is preliminary data.</text>
</comment>
<name>A0AA39K3G9_9AGAR</name>
<dbReference type="EMBL" id="JAUEPT010000004">
    <property type="protein sequence ID" value="KAK0452484.1"/>
    <property type="molecule type" value="Genomic_DNA"/>
</dbReference>
<protein>
    <submittedName>
        <fullName evidence="1">Uncharacterized protein</fullName>
    </submittedName>
</protein>
<accession>A0AA39K3G9</accession>
<proteinExistence type="predicted"/>
<gene>
    <name evidence="1" type="ORF">EV421DRAFT_1769178</name>
</gene>
<dbReference type="Pfam" id="PF00300">
    <property type="entry name" value="His_Phos_1"/>
    <property type="match status" value="1"/>
</dbReference>
<dbReference type="Proteomes" id="UP001175226">
    <property type="component" value="Unassembled WGS sequence"/>
</dbReference>
<evidence type="ECO:0000313" key="2">
    <source>
        <dbReference type="Proteomes" id="UP001175226"/>
    </source>
</evidence>
<dbReference type="AlphaFoldDB" id="A0AA39K3G9"/>
<sequence length="166" mass="19522">MTKTYQKRDIPMKDIKWVRSAAWILSEHLVSTKIDVIYASPLLRAHHTGKVVQGNPPSPPSLILNPNLREQHFGIAEGYPWCYIYPDDMSLDECYTKTSSPRFSTVQADFQVGRVSMTWKNGRTGQSRNAYFLTRRRRRISYRSSKPWIMHRRTRPRTVKLRLKIQ</sequence>
<dbReference type="InterPro" id="IPR013078">
    <property type="entry name" value="His_Pase_superF_clade-1"/>
</dbReference>
<keyword evidence="2" id="KW-1185">Reference proteome</keyword>
<evidence type="ECO:0000313" key="1">
    <source>
        <dbReference type="EMBL" id="KAK0452484.1"/>
    </source>
</evidence>
<organism evidence="1 2">
    <name type="scientific">Armillaria borealis</name>
    <dbReference type="NCBI Taxonomy" id="47425"/>
    <lineage>
        <taxon>Eukaryota</taxon>
        <taxon>Fungi</taxon>
        <taxon>Dikarya</taxon>
        <taxon>Basidiomycota</taxon>
        <taxon>Agaricomycotina</taxon>
        <taxon>Agaricomycetes</taxon>
        <taxon>Agaricomycetidae</taxon>
        <taxon>Agaricales</taxon>
        <taxon>Marasmiineae</taxon>
        <taxon>Physalacriaceae</taxon>
        <taxon>Armillaria</taxon>
    </lineage>
</organism>
<reference evidence="1" key="1">
    <citation type="submission" date="2023-06" db="EMBL/GenBank/DDBJ databases">
        <authorList>
            <consortium name="Lawrence Berkeley National Laboratory"/>
            <person name="Ahrendt S."/>
            <person name="Sahu N."/>
            <person name="Indic B."/>
            <person name="Wong-Bajracharya J."/>
            <person name="Merenyi Z."/>
            <person name="Ke H.-M."/>
            <person name="Monk M."/>
            <person name="Kocsube S."/>
            <person name="Drula E."/>
            <person name="Lipzen A."/>
            <person name="Balint B."/>
            <person name="Henrissat B."/>
            <person name="Andreopoulos B."/>
            <person name="Martin F.M."/>
            <person name="Harder C.B."/>
            <person name="Rigling D."/>
            <person name="Ford K.L."/>
            <person name="Foster G.D."/>
            <person name="Pangilinan J."/>
            <person name="Papanicolaou A."/>
            <person name="Barry K."/>
            <person name="LaButti K."/>
            <person name="Viragh M."/>
            <person name="Koriabine M."/>
            <person name="Yan M."/>
            <person name="Riley R."/>
            <person name="Champramary S."/>
            <person name="Plett K.L."/>
            <person name="Tsai I.J."/>
            <person name="Slot J."/>
            <person name="Sipos G."/>
            <person name="Plett J."/>
            <person name="Nagy L.G."/>
            <person name="Grigoriev I.V."/>
        </authorList>
    </citation>
    <scope>NUCLEOTIDE SEQUENCE</scope>
    <source>
        <strain evidence="1">FPL87.14</strain>
    </source>
</reference>
<dbReference type="SUPFAM" id="SSF53254">
    <property type="entry name" value="Phosphoglycerate mutase-like"/>
    <property type="match status" value="1"/>
</dbReference>